<feature type="compositionally biased region" description="Acidic residues" evidence="1">
    <location>
        <begin position="528"/>
        <end position="538"/>
    </location>
</feature>
<dbReference type="OrthoDB" id="2692879at2759"/>
<feature type="compositionally biased region" description="Acidic residues" evidence="1">
    <location>
        <begin position="1"/>
        <end position="10"/>
    </location>
</feature>
<dbReference type="InParanoid" id="A0A0C3NDL4"/>
<dbReference type="Proteomes" id="UP000054217">
    <property type="component" value="Unassembled WGS sequence"/>
</dbReference>
<evidence type="ECO:0000256" key="1">
    <source>
        <dbReference type="SAM" id="MobiDB-lite"/>
    </source>
</evidence>
<gene>
    <name evidence="2" type="ORF">M404DRAFT_35667</name>
</gene>
<feature type="region of interest" description="Disordered" evidence="1">
    <location>
        <begin position="425"/>
        <end position="466"/>
    </location>
</feature>
<protein>
    <submittedName>
        <fullName evidence="2">Uncharacterized protein</fullName>
    </submittedName>
</protein>
<feature type="compositionally biased region" description="Polar residues" evidence="1">
    <location>
        <begin position="709"/>
        <end position="719"/>
    </location>
</feature>
<organism evidence="2 3">
    <name type="scientific">Pisolithus tinctorius Marx 270</name>
    <dbReference type="NCBI Taxonomy" id="870435"/>
    <lineage>
        <taxon>Eukaryota</taxon>
        <taxon>Fungi</taxon>
        <taxon>Dikarya</taxon>
        <taxon>Basidiomycota</taxon>
        <taxon>Agaricomycotina</taxon>
        <taxon>Agaricomycetes</taxon>
        <taxon>Agaricomycetidae</taxon>
        <taxon>Boletales</taxon>
        <taxon>Sclerodermatineae</taxon>
        <taxon>Pisolithaceae</taxon>
        <taxon>Pisolithus</taxon>
    </lineage>
</organism>
<feature type="region of interest" description="Disordered" evidence="1">
    <location>
        <begin position="644"/>
        <end position="782"/>
    </location>
</feature>
<evidence type="ECO:0000313" key="2">
    <source>
        <dbReference type="EMBL" id="KIN93855.1"/>
    </source>
</evidence>
<name>A0A0C3NDL4_PISTI</name>
<dbReference type="AlphaFoldDB" id="A0A0C3NDL4"/>
<feature type="compositionally biased region" description="Polar residues" evidence="1">
    <location>
        <begin position="482"/>
        <end position="512"/>
    </location>
</feature>
<keyword evidence="3" id="KW-1185">Reference proteome</keyword>
<proteinExistence type="predicted"/>
<evidence type="ECO:0000313" key="3">
    <source>
        <dbReference type="Proteomes" id="UP000054217"/>
    </source>
</evidence>
<feature type="compositionally biased region" description="Polar residues" evidence="1">
    <location>
        <begin position="683"/>
        <end position="695"/>
    </location>
</feature>
<dbReference type="EMBL" id="KN832130">
    <property type="protein sequence ID" value="KIN93855.1"/>
    <property type="molecule type" value="Genomic_DNA"/>
</dbReference>
<feature type="region of interest" description="Disordered" evidence="1">
    <location>
        <begin position="482"/>
        <end position="607"/>
    </location>
</feature>
<dbReference type="HOGENOM" id="CLU_024812_0_0_1"/>
<reference evidence="3" key="2">
    <citation type="submission" date="2015-01" db="EMBL/GenBank/DDBJ databases">
        <title>Evolutionary Origins and Diversification of the Mycorrhizal Mutualists.</title>
        <authorList>
            <consortium name="DOE Joint Genome Institute"/>
            <consortium name="Mycorrhizal Genomics Consortium"/>
            <person name="Kohler A."/>
            <person name="Kuo A."/>
            <person name="Nagy L.G."/>
            <person name="Floudas D."/>
            <person name="Copeland A."/>
            <person name="Barry K.W."/>
            <person name="Cichocki N."/>
            <person name="Veneault-Fourrey C."/>
            <person name="LaButti K."/>
            <person name="Lindquist E.A."/>
            <person name="Lipzen A."/>
            <person name="Lundell T."/>
            <person name="Morin E."/>
            <person name="Murat C."/>
            <person name="Riley R."/>
            <person name="Ohm R."/>
            <person name="Sun H."/>
            <person name="Tunlid A."/>
            <person name="Henrissat B."/>
            <person name="Grigoriev I.V."/>
            <person name="Hibbett D.S."/>
            <person name="Martin F."/>
        </authorList>
    </citation>
    <scope>NUCLEOTIDE SEQUENCE [LARGE SCALE GENOMIC DNA]</scope>
    <source>
        <strain evidence="3">Marx 270</strain>
    </source>
</reference>
<accession>A0A0C3NDL4</accession>
<reference evidence="2 3" key="1">
    <citation type="submission" date="2014-04" db="EMBL/GenBank/DDBJ databases">
        <authorList>
            <consortium name="DOE Joint Genome Institute"/>
            <person name="Kuo A."/>
            <person name="Kohler A."/>
            <person name="Costa M.D."/>
            <person name="Nagy L.G."/>
            <person name="Floudas D."/>
            <person name="Copeland A."/>
            <person name="Barry K.W."/>
            <person name="Cichocki N."/>
            <person name="Veneault-Fourrey C."/>
            <person name="LaButti K."/>
            <person name="Lindquist E.A."/>
            <person name="Lipzen A."/>
            <person name="Lundell T."/>
            <person name="Morin E."/>
            <person name="Murat C."/>
            <person name="Sun H."/>
            <person name="Tunlid A."/>
            <person name="Henrissat B."/>
            <person name="Grigoriev I.V."/>
            <person name="Hibbett D.S."/>
            <person name="Martin F."/>
            <person name="Nordberg H.P."/>
            <person name="Cantor M.N."/>
            <person name="Hua S.X."/>
        </authorList>
    </citation>
    <scope>NUCLEOTIDE SEQUENCE [LARGE SCALE GENOMIC DNA]</scope>
    <source>
        <strain evidence="2 3">Marx 270</strain>
    </source>
</reference>
<feature type="region of interest" description="Disordered" evidence="1">
    <location>
        <begin position="1"/>
        <end position="38"/>
    </location>
</feature>
<sequence length="782" mass="86843">MDSQYDEDNSYNDSGLTDLDDGGSIFNQGTEQSVIGDEDQESFDIDELEVLVRRQKDWKESGKMKKPMILQSILGELHKLEKNRELSHAEMQLKAGLVTSWLKKPLHAQKPHITLRSRYKYSVRSVVWELYHDRIQQKLAAMRGENEDGEGTRAIGVYQQALTSVIQEDLSDKQLAAAQDIANKWNGMEGPTPEMKARNAAKYGYKYCRNFAEEMWWYCGMRVVCVAGWKNVEGSVEACTMDFNRDIANGTAFNEIHNLEGSWWEYLGEAFEEDRISTDEDDPHTEGSPWKKMVCTIKVDPVTLVMDADGTISIPEIEGLMCDLLQKTVHGFLTAHYRQACGKATVAVPFKQLGSHQIKMIAAEYLPANFSFTGDPSHMLVSVATRLLSFWWQWQQTNPDDAFTFHKWLDRFGELHSPVDSRIHPLQIARDQRSRSQTPMATREGSKAPGQNTRPLGMAGKGKGKADAIPADIHQTDIGIVQQTSPVSHPTGRMSGSSQHHRSQINSTSNTSHRTHLVGNTIMSDTASEGEDAEDEVEQWSNGPHAATPFPRPTAVRTRPAVEHQQATHKSRKKTPLPGTLVTASHGPNADQDEEGQSKGKAWDSVDDTEELPVLARRNRGQPHCHWRDWILKRSSDIIGQIKDHSANQGNDSLHGLPLAKNASTVPDRRQLKSADGQLRPSLKTSRGPQATKNPSAHAATAAPKSRPSRTTQKGTTDGKSSKGMPAKTLGDGMGDAIWKSPRVRKAPARPDADVLSPPSKKSRKHKSAASPGPAGKRRRIQ</sequence>